<protein>
    <submittedName>
        <fullName evidence="4">ROK family transcriptional regulator</fullName>
    </submittedName>
</protein>
<evidence type="ECO:0000256" key="3">
    <source>
        <dbReference type="ARBA" id="ARBA00022629"/>
    </source>
</evidence>
<dbReference type="PANTHER" id="PTHR18964">
    <property type="entry name" value="ROK (REPRESSOR, ORF, KINASE) FAMILY"/>
    <property type="match status" value="1"/>
</dbReference>
<evidence type="ECO:0000313" key="4">
    <source>
        <dbReference type="EMBL" id="MCY1715162.1"/>
    </source>
</evidence>
<dbReference type="EMBL" id="JAPOHA010000017">
    <property type="protein sequence ID" value="MCY1715162.1"/>
    <property type="molecule type" value="Genomic_DNA"/>
</dbReference>
<evidence type="ECO:0000256" key="2">
    <source>
        <dbReference type="ARBA" id="ARBA00006479"/>
    </source>
</evidence>
<dbReference type="Gene3D" id="1.10.10.10">
    <property type="entry name" value="Winged helix-like DNA-binding domain superfamily/Winged helix DNA-binding domain"/>
    <property type="match status" value="1"/>
</dbReference>
<dbReference type="InterPro" id="IPR036390">
    <property type="entry name" value="WH_DNA-bd_sf"/>
</dbReference>
<dbReference type="PANTHER" id="PTHR18964:SF149">
    <property type="entry name" value="BIFUNCTIONAL UDP-N-ACETYLGLUCOSAMINE 2-EPIMERASE_N-ACETYLMANNOSAMINE KINASE"/>
    <property type="match status" value="1"/>
</dbReference>
<dbReference type="InterPro" id="IPR043129">
    <property type="entry name" value="ATPase_NBD"/>
</dbReference>
<evidence type="ECO:0000313" key="5">
    <source>
        <dbReference type="Proteomes" id="UP001082703"/>
    </source>
</evidence>
<dbReference type="InterPro" id="IPR036388">
    <property type="entry name" value="WH-like_DNA-bd_sf"/>
</dbReference>
<keyword evidence="5" id="KW-1185">Reference proteome</keyword>
<comment type="similarity">
    <text evidence="2">Belongs to the ROK (NagC/XylR) family.</text>
</comment>
<dbReference type="SUPFAM" id="SSF53067">
    <property type="entry name" value="Actin-like ATPase domain"/>
    <property type="match status" value="1"/>
</dbReference>
<proteinExistence type="inferred from homology"/>
<comment type="caution">
    <text evidence="4">The sequence shown here is derived from an EMBL/GenBank/DDBJ whole genome shotgun (WGS) entry which is preliminary data.</text>
</comment>
<dbReference type="SUPFAM" id="SSF46785">
    <property type="entry name" value="Winged helix' DNA-binding domain"/>
    <property type="match status" value="1"/>
</dbReference>
<gene>
    <name evidence="4" type="ORF">OUY18_12985</name>
</gene>
<accession>A0ABT4BW92</accession>
<keyword evidence="3" id="KW-0119">Carbohydrate metabolism</keyword>
<dbReference type="Proteomes" id="UP001082703">
    <property type="component" value="Unassembled WGS sequence"/>
</dbReference>
<dbReference type="Pfam" id="PF00480">
    <property type="entry name" value="ROK"/>
    <property type="match status" value="1"/>
</dbReference>
<dbReference type="InterPro" id="IPR000600">
    <property type="entry name" value="ROK"/>
</dbReference>
<name>A0ABT4BW92_9FIRM</name>
<keyword evidence="3" id="KW-0859">Xylose metabolism</keyword>
<evidence type="ECO:0000256" key="1">
    <source>
        <dbReference type="ARBA" id="ARBA00002486"/>
    </source>
</evidence>
<reference evidence="4 5" key="1">
    <citation type="submission" date="2022-11" db="EMBL/GenBank/DDBJ databases">
        <authorList>
            <person name="Caiyu Z."/>
        </authorList>
    </citation>
    <scope>NUCLEOTIDE SEQUENCE [LARGE SCALE GENOMIC DNA]</scope>
    <source>
        <strain evidence="4 5">YR-4</strain>
    </source>
</reference>
<organism evidence="4 5">
    <name type="scientific">Caproiciproducens galactitolivorans</name>
    <dbReference type="NCBI Taxonomy" id="642589"/>
    <lineage>
        <taxon>Bacteria</taxon>
        <taxon>Bacillati</taxon>
        <taxon>Bacillota</taxon>
        <taxon>Clostridia</taxon>
        <taxon>Eubacteriales</taxon>
        <taxon>Acutalibacteraceae</taxon>
        <taxon>Caproiciproducens</taxon>
    </lineage>
</organism>
<dbReference type="Gene3D" id="3.30.420.40">
    <property type="match status" value="2"/>
</dbReference>
<comment type="function">
    <text evidence="1">Transcriptional repressor of xylose-utilizing enzymes.</text>
</comment>
<sequence length="373" mass="41520">MEDKSKMMEIKRKNKVLITNYIFKSVHTSKVDISHNLGISMPTVLQNIKELIDSGIVEEIGDYQSTGGRKAKALSIVADCCYAVGVDITLHHIGLVLVNAKGIILASVRLKKCFEDTFQYYQDVCQTIQEFIENNVKDTKKIIGVGVSIPGIIDKPNGILIKSHALNVSNVSLQKMSQFLPYRVKFDNDANCAAYTELSAGNSSVIYLSLNNTVGGAISYNGKLFEGDNYKSGEFGHIIIAPNGKRCYCGKKGCVDCYCSALVLSSNTDGNLEKFFDELKRGNPDIKDVWEKYLQSLALTVSNLRMAFDCDIILGGYVGGYLNDFIIDLNKLVMKLNLFDYDASYIRCGKYHMEASAYGIAMRFIQEFYDTVE</sequence>